<dbReference type="AlphaFoldDB" id="A0A0K2V3E8"/>
<organism evidence="1">
    <name type="scientific">Lepeophtheirus salmonis</name>
    <name type="common">Salmon louse</name>
    <name type="synonym">Caligus salmonis</name>
    <dbReference type="NCBI Taxonomy" id="72036"/>
    <lineage>
        <taxon>Eukaryota</taxon>
        <taxon>Metazoa</taxon>
        <taxon>Ecdysozoa</taxon>
        <taxon>Arthropoda</taxon>
        <taxon>Crustacea</taxon>
        <taxon>Multicrustacea</taxon>
        <taxon>Hexanauplia</taxon>
        <taxon>Copepoda</taxon>
        <taxon>Siphonostomatoida</taxon>
        <taxon>Caligidae</taxon>
        <taxon>Lepeophtheirus</taxon>
    </lineage>
</organism>
<reference evidence="1" key="1">
    <citation type="submission" date="2014-05" db="EMBL/GenBank/DDBJ databases">
        <authorList>
            <person name="Chronopoulou M."/>
        </authorList>
    </citation>
    <scope>NUCLEOTIDE SEQUENCE</scope>
    <source>
        <tissue evidence="1">Whole organism</tissue>
    </source>
</reference>
<dbReference type="EMBL" id="HACA01027296">
    <property type="protein sequence ID" value="CDW44657.1"/>
    <property type="molecule type" value="Transcribed_RNA"/>
</dbReference>
<protein>
    <submittedName>
        <fullName evidence="1">Uncharacterized protein</fullName>
    </submittedName>
</protein>
<name>A0A0K2V3E8_LEPSM</name>
<feature type="non-terminal residue" evidence="1">
    <location>
        <position position="1"/>
    </location>
</feature>
<evidence type="ECO:0000313" key="1">
    <source>
        <dbReference type="EMBL" id="CDW44657.1"/>
    </source>
</evidence>
<sequence length="44" mass="5257">IFPFFERFPFIFSNEYTYITTLHIQHINTSLIITKIHDAPSSKQ</sequence>
<accession>A0A0K2V3E8</accession>
<proteinExistence type="predicted"/>